<organism evidence="2">
    <name type="scientific">Pseudomonas marincola</name>
    <dbReference type="NCBI Taxonomy" id="437900"/>
    <lineage>
        <taxon>Bacteria</taxon>
        <taxon>Pseudomonadati</taxon>
        <taxon>Pseudomonadota</taxon>
        <taxon>Gammaproteobacteria</taxon>
        <taxon>Pseudomonadales</taxon>
        <taxon>Pseudomonadaceae</taxon>
        <taxon>Pseudomonas</taxon>
    </lineage>
</organism>
<dbReference type="Pfam" id="PF11743">
    <property type="entry name" value="DUF3301"/>
    <property type="match status" value="1"/>
</dbReference>
<feature type="compositionally biased region" description="Polar residues" evidence="1">
    <location>
        <begin position="125"/>
        <end position="139"/>
    </location>
</feature>
<dbReference type="InterPro" id="IPR021732">
    <property type="entry name" value="DUF3301"/>
</dbReference>
<feature type="compositionally biased region" description="Basic and acidic residues" evidence="1">
    <location>
        <begin position="143"/>
        <end position="154"/>
    </location>
</feature>
<accession>A0A653E321</accession>
<proteinExistence type="predicted"/>
<protein>
    <recommendedName>
        <fullName evidence="3">DUF3301 domain-containing protein</fullName>
    </recommendedName>
</protein>
<evidence type="ECO:0008006" key="3">
    <source>
        <dbReference type="Google" id="ProtNLM"/>
    </source>
</evidence>
<dbReference type="RefSeq" id="WP_150547943.1">
    <property type="nucleotide sequence ID" value="NZ_LR215729.2"/>
</dbReference>
<sequence>MLTLGNIFVLMLLATAGAWLWHAHGLREKTLALVKAHCAKADIDLLDENVALRKITLLADARGRKRLARIYSFEFTVTGEQRHVGRVVMFGQQMGRIELEPHPFRQPMGDGPQVINARPAPPDTSAEQPNTPRPRTSQVIELDQWRRQHRPPRD</sequence>
<feature type="region of interest" description="Disordered" evidence="1">
    <location>
        <begin position="99"/>
        <end position="154"/>
    </location>
</feature>
<reference evidence="2" key="1">
    <citation type="submission" date="2019-02" db="EMBL/GenBank/DDBJ databases">
        <authorList>
            <consortium name="Genoscope - CEA"/>
            <person name="William W."/>
        </authorList>
    </citation>
    <scope>NUCLEOTIDE SEQUENCE [LARGE SCALE GENOMIC DNA]</scope>
    <source>
        <strain evidence="2">YSy11</strain>
    </source>
</reference>
<name>A0A653E321_9PSED</name>
<evidence type="ECO:0000256" key="1">
    <source>
        <dbReference type="SAM" id="MobiDB-lite"/>
    </source>
</evidence>
<dbReference type="EMBL" id="LR215729">
    <property type="protein sequence ID" value="VEV96581.1"/>
    <property type="molecule type" value="Genomic_DNA"/>
</dbReference>
<gene>
    <name evidence="2" type="ORF">PMYSY11_1534</name>
</gene>
<evidence type="ECO:0000313" key="2">
    <source>
        <dbReference type="EMBL" id="VEV96581.1"/>
    </source>
</evidence>
<dbReference type="AlphaFoldDB" id="A0A653E321"/>